<dbReference type="FunFam" id="1.20.58.2010:FF:000001">
    <property type="entry name" value="Rop guanine nucleotide exchange factor 14"/>
    <property type="match status" value="1"/>
</dbReference>
<evidence type="ECO:0000313" key="5">
    <source>
        <dbReference type="EMBL" id="KAK7311273.1"/>
    </source>
</evidence>
<feature type="region of interest" description="Disordered" evidence="3">
    <location>
        <begin position="575"/>
        <end position="598"/>
    </location>
</feature>
<feature type="domain" description="PRONE" evidence="4">
    <location>
        <begin position="93"/>
        <end position="476"/>
    </location>
</feature>
<comment type="caution">
    <text evidence="5">The sequence shown here is derived from an EMBL/GenBank/DDBJ whole genome shotgun (WGS) entry which is preliminary data.</text>
</comment>
<dbReference type="PANTHER" id="PTHR33101:SF1">
    <property type="entry name" value="ROP GUANINE NUCLEOTIDE EXCHANGE FACTOR 5"/>
    <property type="match status" value="1"/>
</dbReference>
<dbReference type="FunFam" id="1.20.58.2010:FF:000004">
    <property type="entry name" value="Rop guanine nucleotide exchange factor 1"/>
    <property type="match status" value="1"/>
</dbReference>
<feature type="compositionally biased region" description="Polar residues" evidence="3">
    <location>
        <begin position="488"/>
        <end position="502"/>
    </location>
</feature>
<feature type="region of interest" description="Disordered" evidence="3">
    <location>
        <begin position="488"/>
        <end position="516"/>
    </location>
</feature>
<dbReference type="GO" id="GO:0005886">
    <property type="term" value="C:plasma membrane"/>
    <property type="evidence" value="ECO:0007669"/>
    <property type="project" value="UniProtKB-ARBA"/>
</dbReference>
<organism evidence="5 6">
    <name type="scientific">Clitoria ternatea</name>
    <name type="common">Butterfly pea</name>
    <dbReference type="NCBI Taxonomy" id="43366"/>
    <lineage>
        <taxon>Eukaryota</taxon>
        <taxon>Viridiplantae</taxon>
        <taxon>Streptophyta</taxon>
        <taxon>Embryophyta</taxon>
        <taxon>Tracheophyta</taxon>
        <taxon>Spermatophyta</taxon>
        <taxon>Magnoliopsida</taxon>
        <taxon>eudicotyledons</taxon>
        <taxon>Gunneridae</taxon>
        <taxon>Pentapetalae</taxon>
        <taxon>rosids</taxon>
        <taxon>fabids</taxon>
        <taxon>Fabales</taxon>
        <taxon>Fabaceae</taxon>
        <taxon>Papilionoideae</taxon>
        <taxon>50 kb inversion clade</taxon>
        <taxon>NPAAA clade</taxon>
        <taxon>indigoferoid/millettioid clade</taxon>
        <taxon>Phaseoleae</taxon>
        <taxon>Clitoria</taxon>
    </lineage>
</organism>
<accession>A0AAN9K6R0</accession>
<dbReference type="Proteomes" id="UP001359559">
    <property type="component" value="Unassembled WGS sequence"/>
</dbReference>
<feature type="compositionally biased region" description="Polar residues" evidence="3">
    <location>
        <begin position="1"/>
        <end position="11"/>
    </location>
</feature>
<protein>
    <recommendedName>
        <fullName evidence="4">PRONE domain-containing protein</fullName>
    </recommendedName>
</protein>
<keyword evidence="6" id="KW-1185">Reference proteome</keyword>
<feature type="compositionally biased region" description="Low complexity" evidence="3">
    <location>
        <begin position="32"/>
        <end position="43"/>
    </location>
</feature>
<keyword evidence="1 2" id="KW-0344">Guanine-nucleotide releasing factor</keyword>
<gene>
    <name evidence="5" type="ORF">RJT34_09300</name>
</gene>
<dbReference type="GO" id="GO:0005085">
    <property type="term" value="F:guanyl-nucleotide exchange factor activity"/>
    <property type="evidence" value="ECO:0007669"/>
    <property type="project" value="UniProtKB-UniRule"/>
</dbReference>
<dbReference type="InterPro" id="IPR005512">
    <property type="entry name" value="PRONE_dom"/>
</dbReference>
<dbReference type="EMBL" id="JAYKXN010000002">
    <property type="protein sequence ID" value="KAK7311273.1"/>
    <property type="molecule type" value="Genomic_DNA"/>
</dbReference>
<dbReference type="PROSITE" id="PS51334">
    <property type="entry name" value="PRONE"/>
    <property type="match status" value="1"/>
</dbReference>
<evidence type="ECO:0000256" key="3">
    <source>
        <dbReference type="SAM" id="MobiDB-lite"/>
    </source>
</evidence>
<dbReference type="AlphaFoldDB" id="A0AAN9K6R0"/>
<dbReference type="Gene3D" id="1.20.58.2010">
    <property type="entry name" value="PRONE domain, subdomain 1"/>
    <property type="match status" value="2"/>
</dbReference>
<proteinExistence type="predicted"/>
<name>A0AAN9K6R0_CLITE</name>
<dbReference type="Pfam" id="PF03759">
    <property type="entry name" value="PRONE"/>
    <property type="match status" value="1"/>
</dbReference>
<feature type="region of interest" description="Disordered" evidence="3">
    <location>
        <begin position="1"/>
        <end position="96"/>
    </location>
</feature>
<evidence type="ECO:0000313" key="6">
    <source>
        <dbReference type="Proteomes" id="UP001359559"/>
    </source>
</evidence>
<reference evidence="5 6" key="1">
    <citation type="submission" date="2024-01" db="EMBL/GenBank/DDBJ databases">
        <title>The genomes of 5 underutilized Papilionoideae crops provide insights into root nodulation and disease resistance.</title>
        <authorList>
            <person name="Yuan L."/>
        </authorList>
    </citation>
    <scope>NUCLEOTIDE SEQUENCE [LARGE SCALE GENOMIC DNA]</scope>
    <source>
        <strain evidence="5">LY-2023</strain>
        <tissue evidence="5">Leaf</tissue>
    </source>
</reference>
<feature type="compositionally biased region" description="Basic and acidic residues" evidence="3">
    <location>
        <begin position="75"/>
        <end position="88"/>
    </location>
</feature>
<evidence type="ECO:0000259" key="4">
    <source>
        <dbReference type="PROSITE" id="PS51334"/>
    </source>
</evidence>
<evidence type="ECO:0000256" key="2">
    <source>
        <dbReference type="PROSITE-ProRule" id="PRU00663"/>
    </source>
</evidence>
<sequence>METLSKKNQSSLKKRDGSRSCLTDSSIESRETSFSGSTSSSVSTEEEAKPKPKGSSSPPPLGWPILKATVSSKRSNSDEKENKHKPPLEDTTFTSAGLKLPEVDMMKERFAKLLLGEDMSGSGKGVCTALAISNAITNLCATVFGQLWRLEPLPFEKKEMWQREMEWLVSVSDHIVELIPSWQTFPDGSKLEVMSCRPRTDIFINLPALRKLDNMLLEILDSFTGTEFWYVDQGIVAADAEDGSASFRKTLQRHEEKWWLPVPRVPPAGLSENSRKQLNHSRECANQILKAAMAINSIALAEMEVPESYLEVLPKNGRTCLGDFVYRYITSDQFSPECLLDCLDISSEHVALEIANRVEAAIYVWRRRAHSRPSPNSNRSTTKSSWEIVKDFMVDGDKRDLLADRAENILVSLKQRFPGLSQTTLDTSKIQCNKDVGKSILESYSRVLESMAFNIVARIDDLLHVDDLTKHSERFALVPTTVNVVSQQKGTRPHSVSVSGTTPHRAAAVGTPSFSPMPLISPARGERTPFLHNNNNNNMMKPHRRGFGVRRVLSNYLGVDTKTKICGNSNEVNCSNANSKKTEQPEQQRQKELKNKTK</sequence>
<dbReference type="PANTHER" id="PTHR33101">
    <property type="entry name" value="ROP GUANINE NUCLEOTIDE EXCHANGE FACTOR 1"/>
    <property type="match status" value="1"/>
</dbReference>
<feature type="compositionally biased region" description="Basic and acidic residues" evidence="3">
    <location>
        <begin position="580"/>
        <end position="598"/>
    </location>
</feature>
<dbReference type="InterPro" id="IPR038937">
    <property type="entry name" value="RopGEF"/>
</dbReference>
<evidence type="ECO:0000256" key="1">
    <source>
        <dbReference type="ARBA" id="ARBA00022658"/>
    </source>
</evidence>